<feature type="domain" description="Peptidase A2" evidence="2">
    <location>
        <begin position="16"/>
        <end position="99"/>
    </location>
</feature>
<evidence type="ECO:0000259" key="2">
    <source>
        <dbReference type="PROSITE" id="PS50175"/>
    </source>
</evidence>
<proteinExistence type="predicted"/>
<evidence type="ECO:0000313" key="3">
    <source>
        <dbReference type="EMBL" id="HEM67708.1"/>
    </source>
</evidence>
<dbReference type="EMBL" id="DSEU01000063">
    <property type="protein sequence ID" value="HEM67708.1"/>
    <property type="molecule type" value="Genomic_DNA"/>
</dbReference>
<dbReference type="InterPro" id="IPR001995">
    <property type="entry name" value="Peptidase_A2_cat"/>
</dbReference>
<reference evidence="3" key="1">
    <citation type="journal article" date="2020" name="mSystems">
        <title>Genome- and Community-Level Interaction Insights into Carbon Utilization and Element Cycling Functions of Hydrothermarchaeota in Hydrothermal Sediment.</title>
        <authorList>
            <person name="Zhou Z."/>
            <person name="Liu Y."/>
            <person name="Xu W."/>
            <person name="Pan J."/>
            <person name="Luo Z.H."/>
            <person name="Li M."/>
        </authorList>
    </citation>
    <scope>NUCLEOTIDE SEQUENCE [LARGE SCALE GENOMIC DNA]</scope>
    <source>
        <strain evidence="3">SpSt-125</strain>
    </source>
</reference>
<protein>
    <recommendedName>
        <fullName evidence="2">Peptidase A2 domain-containing protein</fullName>
    </recommendedName>
</protein>
<comment type="caution">
    <text evidence="3">The sequence shown here is derived from an EMBL/GenBank/DDBJ whole genome shotgun (WGS) entry which is preliminary data.</text>
</comment>
<evidence type="ECO:0000256" key="1">
    <source>
        <dbReference type="ARBA" id="ARBA00022801"/>
    </source>
</evidence>
<dbReference type="InterPro" id="IPR021109">
    <property type="entry name" value="Peptidase_aspartic_dom_sf"/>
</dbReference>
<dbReference type="SUPFAM" id="SSF50630">
    <property type="entry name" value="Acid proteases"/>
    <property type="match status" value="1"/>
</dbReference>
<organism evidence="3">
    <name type="scientific">Ignisphaera aggregans</name>
    <dbReference type="NCBI Taxonomy" id="334771"/>
    <lineage>
        <taxon>Archaea</taxon>
        <taxon>Thermoproteota</taxon>
        <taxon>Thermoprotei</taxon>
        <taxon>Desulfurococcales</taxon>
        <taxon>Desulfurococcaceae</taxon>
        <taxon>Ignisphaera</taxon>
    </lineage>
</organism>
<accession>A0A7J2U4I4</accession>
<gene>
    <name evidence="3" type="ORF">ENO26_09150</name>
</gene>
<name>A0A7J2U4I4_9CREN</name>
<sequence>MLRRLGLGLWVGRATATKLFDTGSNYTIIRRGFFEKAFGATWTQLPKPVRLYLVNGKFVTADKYAVITIVIDDVELSPPETVLILDEFVEEIVIEGRGIRIPDAVIGAGTMDKYGIVLDPKEGVKVLGTGLLL</sequence>
<dbReference type="GO" id="GO:0006508">
    <property type="term" value="P:proteolysis"/>
    <property type="evidence" value="ECO:0007669"/>
    <property type="project" value="InterPro"/>
</dbReference>
<dbReference type="PROSITE" id="PS50175">
    <property type="entry name" value="ASP_PROT_RETROV"/>
    <property type="match status" value="1"/>
</dbReference>
<keyword evidence="1" id="KW-0378">Hydrolase</keyword>
<dbReference type="GO" id="GO:0004190">
    <property type="term" value="F:aspartic-type endopeptidase activity"/>
    <property type="evidence" value="ECO:0007669"/>
    <property type="project" value="InterPro"/>
</dbReference>
<dbReference type="AlphaFoldDB" id="A0A7J2U4I4"/>
<dbReference type="Gene3D" id="2.40.70.10">
    <property type="entry name" value="Acid Proteases"/>
    <property type="match status" value="1"/>
</dbReference>